<reference evidence="8 9" key="1">
    <citation type="submission" date="2020-08" db="EMBL/GenBank/DDBJ databases">
        <title>Genomic Encyclopedia of Type Strains, Phase IV (KMG-IV): sequencing the most valuable type-strain genomes for metagenomic binning, comparative biology and taxonomic classification.</title>
        <authorList>
            <person name="Goeker M."/>
        </authorList>
    </citation>
    <scope>NUCLEOTIDE SEQUENCE [LARGE SCALE GENOMIC DNA]</scope>
    <source>
        <strain evidence="8 9">DSM 100044</strain>
    </source>
</reference>
<comment type="similarity">
    <text evidence="2">Belongs to the methyl-accepting chemotaxis (MCP) protein family.</text>
</comment>
<evidence type="ECO:0000256" key="2">
    <source>
        <dbReference type="ARBA" id="ARBA00029447"/>
    </source>
</evidence>
<dbReference type="PANTHER" id="PTHR43531:SF11">
    <property type="entry name" value="METHYL-ACCEPTING CHEMOTAXIS PROTEIN 3"/>
    <property type="match status" value="1"/>
</dbReference>
<dbReference type="SMART" id="SM00304">
    <property type="entry name" value="HAMP"/>
    <property type="match status" value="2"/>
</dbReference>
<dbReference type="InterPro" id="IPR004089">
    <property type="entry name" value="MCPsignal_dom"/>
</dbReference>
<accession>A0A7W9BAI0</accession>
<dbReference type="Gene3D" id="1.10.287.950">
    <property type="entry name" value="Methyl-accepting chemotaxis protein"/>
    <property type="match status" value="1"/>
</dbReference>
<keyword evidence="5" id="KW-0812">Transmembrane</keyword>
<keyword evidence="5" id="KW-1133">Transmembrane helix</keyword>
<dbReference type="InterPro" id="IPR003660">
    <property type="entry name" value="HAMP_dom"/>
</dbReference>
<evidence type="ECO:0000313" key="8">
    <source>
        <dbReference type="EMBL" id="MBB5713641.1"/>
    </source>
</evidence>
<evidence type="ECO:0000259" key="6">
    <source>
        <dbReference type="PROSITE" id="PS50111"/>
    </source>
</evidence>
<dbReference type="SUPFAM" id="SSF58104">
    <property type="entry name" value="Methyl-accepting chemotaxis protein (MCP) signaling domain"/>
    <property type="match status" value="1"/>
</dbReference>
<evidence type="ECO:0000256" key="4">
    <source>
        <dbReference type="SAM" id="Coils"/>
    </source>
</evidence>
<comment type="caution">
    <text evidence="8">The sequence shown here is derived from an EMBL/GenBank/DDBJ whole genome shotgun (WGS) entry which is preliminary data.</text>
</comment>
<dbReference type="PROSITE" id="PS50111">
    <property type="entry name" value="CHEMOTAXIS_TRANSDUC_2"/>
    <property type="match status" value="1"/>
</dbReference>
<feature type="domain" description="Methyl-accepting transducer" evidence="6">
    <location>
        <begin position="327"/>
        <end position="556"/>
    </location>
</feature>
<keyword evidence="5" id="KW-0472">Membrane</keyword>
<evidence type="ECO:0000256" key="5">
    <source>
        <dbReference type="SAM" id="Phobius"/>
    </source>
</evidence>
<dbReference type="Pfam" id="PF00015">
    <property type="entry name" value="MCPsignal"/>
    <property type="match status" value="1"/>
</dbReference>
<feature type="domain" description="HAMP" evidence="7">
    <location>
        <begin position="278"/>
        <end position="322"/>
    </location>
</feature>
<dbReference type="Gene3D" id="6.10.340.10">
    <property type="match status" value="1"/>
</dbReference>
<dbReference type="GO" id="GO:0006935">
    <property type="term" value="P:chemotaxis"/>
    <property type="evidence" value="ECO:0007669"/>
    <property type="project" value="UniProtKB-KW"/>
</dbReference>
<dbReference type="CDD" id="cd06225">
    <property type="entry name" value="HAMP"/>
    <property type="match status" value="1"/>
</dbReference>
<keyword evidence="3" id="KW-0807">Transducer</keyword>
<gene>
    <name evidence="8" type="ORF">FHS94_000460</name>
</gene>
<proteinExistence type="inferred from homology"/>
<evidence type="ECO:0000259" key="7">
    <source>
        <dbReference type="PROSITE" id="PS50885"/>
    </source>
</evidence>
<evidence type="ECO:0000313" key="9">
    <source>
        <dbReference type="Proteomes" id="UP000546200"/>
    </source>
</evidence>
<evidence type="ECO:0000256" key="1">
    <source>
        <dbReference type="ARBA" id="ARBA00022500"/>
    </source>
</evidence>
<dbReference type="PROSITE" id="PS50885">
    <property type="entry name" value="HAMP"/>
    <property type="match status" value="2"/>
</dbReference>
<dbReference type="Pfam" id="PF12729">
    <property type="entry name" value="4HB_MCP_1"/>
    <property type="match status" value="1"/>
</dbReference>
<organism evidence="8 9">
    <name type="scientific">Sphingomonas aerophila</name>
    <dbReference type="NCBI Taxonomy" id="1344948"/>
    <lineage>
        <taxon>Bacteria</taxon>
        <taxon>Pseudomonadati</taxon>
        <taxon>Pseudomonadota</taxon>
        <taxon>Alphaproteobacteria</taxon>
        <taxon>Sphingomonadales</taxon>
        <taxon>Sphingomonadaceae</taxon>
        <taxon>Sphingomonas</taxon>
    </lineage>
</organism>
<feature type="domain" description="HAMP" evidence="7">
    <location>
        <begin position="211"/>
        <end position="263"/>
    </location>
</feature>
<dbReference type="InterPro" id="IPR024478">
    <property type="entry name" value="HlyB_4HB_MCP"/>
</dbReference>
<keyword evidence="4" id="KW-0175">Coiled coil</keyword>
<dbReference type="PANTHER" id="PTHR43531">
    <property type="entry name" value="PROTEIN ICFG"/>
    <property type="match status" value="1"/>
</dbReference>
<dbReference type="GO" id="GO:0016020">
    <property type="term" value="C:membrane"/>
    <property type="evidence" value="ECO:0007669"/>
    <property type="project" value="InterPro"/>
</dbReference>
<dbReference type="GO" id="GO:0007165">
    <property type="term" value="P:signal transduction"/>
    <property type="evidence" value="ECO:0007669"/>
    <property type="project" value="UniProtKB-KW"/>
</dbReference>
<dbReference type="Pfam" id="PF00672">
    <property type="entry name" value="HAMP"/>
    <property type="match status" value="1"/>
</dbReference>
<sequence>MSALDDWRLSKKIIVLFSAIALLFAAVSVNAIMSNQALSAVATRHVQRGVGGTEALGRVISALREHRIIIFSQLNAGNAEEMRSFEQRFTSNREALQRAIDDYAKVAGEFMPQVDKLRRDVSALEAANDGIMSTTRNGGIAAALPLVKGEGKTLSRAAIGDVEELIALQKERSAKANEAGMATASNAHWLTLVLALGSLVALFVIWRLLIKSVAKPLSELSAATKTLAEGGSADVPHRSRKDELGEVAHSVELFRQAAVDRALADSRTASEQQAVTSALRESLRALTNGDLTAEISSEFPAAYSELKANFNEALASLRGLIGQVSESAARIRTGSSEISHASEDLARRTEANAASLEETSAALAQIDGRLKATAVASARTVERADGAISTVLGGRSVAGEAVAAMGRVSESAKGIDSVIEGLDKIAFQTRVLAMNAAVEAGRAGEAGRGFAVVADLVSALAMRAEEEAKRARDQLTVTQDEVGTAVESVRKVDEALSAISGDVAEVHQLLGTMAADNQAQSSAVSEIAVAIGTMDQSTQQNAAMVEETSAAARNLTSEVQSLSDQAGRFAVGQSQALRAAPGKLASLSQPTKQLPAAAIPALTRPATVDDGSWNEF</sequence>
<keyword evidence="1" id="KW-0145">Chemotaxis</keyword>
<name>A0A7W9BAI0_9SPHN</name>
<dbReference type="InterPro" id="IPR051310">
    <property type="entry name" value="MCP_chemotaxis"/>
</dbReference>
<dbReference type="SUPFAM" id="SSF158472">
    <property type="entry name" value="HAMP domain-like"/>
    <property type="match status" value="1"/>
</dbReference>
<protein>
    <submittedName>
        <fullName evidence="8">Methyl-accepting chemotaxis protein</fullName>
    </submittedName>
</protein>
<evidence type="ECO:0000256" key="3">
    <source>
        <dbReference type="PROSITE-ProRule" id="PRU00284"/>
    </source>
</evidence>
<feature type="coiled-coil region" evidence="4">
    <location>
        <begin position="454"/>
        <end position="481"/>
    </location>
</feature>
<dbReference type="AlphaFoldDB" id="A0A7W9BAI0"/>
<dbReference type="RefSeq" id="WP_184054149.1">
    <property type="nucleotide sequence ID" value="NZ_JACIJK010000001.1"/>
</dbReference>
<dbReference type="Proteomes" id="UP000546200">
    <property type="component" value="Unassembled WGS sequence"/>
</dbReference>
<dbReference type="SMART" id="SM00283">
    <property type="entry name" value="MA"/>
    <property type="match status" value="1"/>
</dbReference>
<dbReference type="EMBL" id="JACIJK010000001">
    <property type="protein sequence ID" value="MBB5713641.1"/>
    <property type="molecule type" value="Genomic_DNA"/>
</dbReference>
<keyword evidence="9" id="KW-1185">Reference proteome</keyword>
<feature type="transmembrane region" description="Helical" evidence="5">
    <location>
        <begin position="189"/>
        <end position="210"/>
    </location>
</feature>